<keyword evidence="17" id="KW-1185">Reference proteome</keyword>
<gene>
    <name evidence="16" type="primary">PDIA4</name>
    <name evidence="16" type="ORF">BLAG_LOCUS3090</name>
</gene>
<evidence type="ECO:0000259" key="15">
    <source>
        <dbReference type="PROSITE" id="PS51352"/>
    </source>
</evidence>
<dbReference type="GO" id="GO:0009986">
    <property type="term" value="C:cell surface"/>
    <property type="evidence" value="ECO:0007669"/>
    <property type="project" value="TreeGrafter"/>
</dbReference>
<dbReference type="AlphaFoldDB" id="A0A8J9VET8"/>
<evidence type="ECO:0000256" key="14">
    <source>
        <dbReference type="SAM" id="MobiDB-lite"/>
    </source>
</evidence>
<dbReference type="GO" id="GO:0006457">
    <property type="term" value="P:protein folding"/>
    <property type="evidence" value="ECO:0007669"/>
    <property type="project" value="TreeGrafter"/>
</dbReference>
<evidence type="ECO:0000256" key="4">
    <source>
        <dbReference type="ARBA" id="ARBA00012723"/>
    </source>
</evidence>
<dbReference type="CDD" id="cd02995">
    <property type="entry name" value="PDI_a_PDI_a'_C"/>
    <property type="match status" value="1"/>
</dbReference>
<keyword evidence="8 11" id="KW-1015">Disulfide bond</keyword>
<dbReference type="Gene3D" id="3.40.30.10">
    <property type="entry name" value="Glutaredoxin"/>
    <property type="match status" value="5"/>
</dbReference>
<evidence type="ECO:0000256" key="8">
    <source>
        <dbReference type="ARBA" id="ARBA00023157"/>
    </source>
</evidence>
<evidence type="ECO:0000256" key="6">
    <source>
        <dbReference type="ARBA" id="ARBA00022737"/>
    </source>
</evidence>
<keyword evidence="10 11" id="KW-0676">Redox-active center</keyword>
<dbReference type="InterPro" id="IPR005792">
    <property type="entry name" value="Prot_disulphide_isomerase"/>
</dbReference>
<comment type="similarity">
    <text evidence="3 12">Belongs to the protein disulfide isomerase family.</text>
</comment>
<dbReference type="NCBIfam" id="TIGR01130">
    <property type="entry name" value="ER_PDI_fam"/>
    <property type="match status" value="1"/>
</dbReference>
<feature type="disulfide bond" description="Redox-active" evidence="11">
    <location>
        <begin position="232"/>
        <end position="235"/>
    </location>
</feature>
<feature type="region of interest" description="Disordered" evidence="14">
    <location>
        <begin position="46"/>
        <end position="87"/>
    </location>
</feature>
<dbReference type="InterPro" id="IPR005788">
    <property type="entry name" value="PDI_thioredoxin-like_dom"/>
</dbReference>
<name>A0A8J9VET8_BRALA</name>
<keyword evidence="9 13" id="KW-0413">Isomerase</keyword>
<dbReference type="SUPFAM" id="SSF52833">
    <property type="entry name" value="Thioredoxin-like"/>
    <property type="match status" value="5"/>
</dbReference>
<dbReference type="FunFam" id="3.40.30.10:FF:000067">
    <property type="entry name" value="Protein disulfide-isomerase A4"/>
    <property type="match status" value="2"/>
</dbReference>
<dbReference type="FunFam" id="3.40.30.10:FF:000126">
    <property type="entry name" value="Protein disulfide-isomerase A4"/>
    <property type="match status" value="1"/>
</dbReference>
<dbReference type="NCBIfam" id="TIGR01126">
    <property type="entry name" value="pdi_dom"/>
    <property type="match status" value="3"/>
</dbReference>
<sequence length="668" mass="76202">MKRGRFYSVIRIRVPTKMAVTFKFFRVSGLIFVLLLLNGVHVRAEDETQEEKADAETPEETEKEAVEYDGEEVDDEDDDDDGEVEDDNGVLVLTDDNFDDVVSDKDIILVEFYAPWCGHCKSLAPEYEKAAKTLKAADPPVPLAKVDATVQTALGSRFSIQGYPTLKIFRKGEPYDYEGPRQEQGIVDYMREQSDPNWEPPPEAVVTLTEDNFDEFVNDNAITLVEFYAPWCGHCKKLAPEFEKAAQVLKRESPPILLGKVDATQESDLGKRFEVTGYPTLKIFRKGKAYDYKGPREERGIISHMIDQSGPSSDEYKSLKALKNFVQSDAVIVGFFENDQDPLYQTYLDSGNDLRDAFEFGHTFDAEARTFYKVNPGSVAILQPEKFQSKYEPKVRIFDKADATVKDLQDWYKENIRPLVGELTTLNENKRYGDARPLVVVFYDVDFSFEYKEATQIWRRKVLEVAKDHKDMTFVITKEDLQQSKLKELELDDSGEEVNVGIYDKSGKKYRMEPDEFSEDVLRDFVEAFKSGWVKPVIKSQPIPKKQGAVTTVVGKNFEKIVMDKSKDVLIEFYAPWCGHCKKLEPAYNKLAKKYKNTKDLVIAKMDATANDIPVDTFEVQGFPTIYFVKKNDKKNPMSFDGDRDLDGFVKFLEEHATVSLGGAKVEL</sequence>
<dbReference type="Pfam" id="PF13848">
    <property type="entry name" value="Thioredoxin_6"/>
    <property type="match status" value="1"/>
</dbReference>
<dbReference type="EC" id="5.3.4.1" evidence="4 13"/>
<evidence type="ECO:0000256" key="1">
    <source>
        <dbReference type="ARBA" id="ARBA00001182"/>
    </source>
</evidence>
<dbReference type="EMBL" id="OV696695">
    <property type="protein sequence ID" value="CAH1238505.1"/>
    <property type="molecule type" value="Genomic_DNA"/>
</dbReference>
<evidence type="ECO:0000256" key="3">
    <source>
        <dbReference type="ARBA" id="ARBA00006347"/>
    </source>
</evidence>
<protein>
    <recommendedName>
        <fullName evidence="4 13">Protein disulfide-isomerase</fullName>
        <ecNumber evidence="4 13">5.3.4.1</ecNumber>
    </recommendedName>
</protein>
<evidence type="ECO:0000256" key="7">
    <source>
        <dbReference type="ARBA" id="ARBA00022824"/>
    </source>
</evidence>
<accession>A0A8J9VET8</accession>
<dbReference type="InterPro" id="IPR036249">
    <property type="entry name" value="Thioredoxin-like_sf"/>
</dbReference>
<feature type="domain" description="Thioredoxin" evidence="15">
    <location>
        <begin position="51"/>
        <end position="195"/>
    </location>
</feature>
<evidence type="ECO:0000256" key="5">
    <source>
        <dbReference type="ARBA" id="ARBA00022729"/>
    </source>
</evidence>
<dbReference type="PROSITE" id="PS51352">
    <property type="entry name" value="THIOREDOXIN_2"/>
    <property type="match status" value="3"/>
</dbReference>
<dbReference type="InterPro" id="IPR013766">
    <property type="entry name" value="Thioredoxin_domain"/>
</dbReference>
<feature type="compositionally biased region" description="Acidic residues" evidence="14">
    <location>
        <begin position="56"/>
        <end position="87"/>
    </location>
</feature>
<proteinExistence type="inferred from homology"/>
<evidence type="ECO:0000256" key="10">
    <source>
        <dbReference type="ARBA" id="ARBA00023284"/>
    </source>
</evidence>
<dbReference type="PRINTS" id="PR00421">
    <property type="entry name" value="THIOREDOXIN"/>
</dbReference>
<keyword evidence="5" id="KW-0732">Signal</keyword>
<feature type="disulfide bond" description="Redox-active" evidence="11">
    <location>
        <begin position="578"/>
        <end position="581"/>
    </location>
</feature>
<dbReference type="GO" id="GO:0034976">
    <property type="term" value="P:response to endoplasmic reticulum stress"/>
    <property type="evidence" value="ECO:0007669"/>
    <property type="project" value="TreeGrafter"/>
</dbReference>
<evidence type="ECO:0000256" key="9">
    <source>
        <dbReference type="ARBA" id="ARBA00023235"/>
    </source>
</evidence>
<dbReference type="GO" id="GO:0005788">
    <property type="term" value="C:endoplasmic reticulum lumen"/>
    <property type="evidence" value="ECO:0007669"/>
    <property type="project" value="UniProtKB-SubCell"/>
</dbReference>
<evidence type="ECO:0000313" key="16">
    <source>
        <dbReference type="EMBL" id="CAH1238505.1"/>
    </source>
</evidence>
<keyword evidence="7" id="KW-0256">Endoplasmic reticulum</keyword>
<dbReference type="Proteomes" id="UP000838412">
    <property type="component" value="Chromosome 10"/>
</dbReference>
<dbReference type="InterPro" id="IPR017937">
    <property type="entry name" value="Thioredoxin_CS"/>
</dbReference>
<dbReference type="PANTHER" id="PTHR18929:SF210">
    <property type="entry name" value="PROTEIN DISULFIDE-ISOMERASE A4"/>
    <property type="match status" value="1"/>
</dbReference>
<dbReference type="PANTHER" id="PTHR18929">
    <property type="entry name" value="PROTEIN DISULFIDE ISOMERASE"/>
    <property type="match status" value="1"/>
</dbReference>
<dbReference type="CDD" id="cd02961">
    <property type="entry name" value="PDI_a_family"/>
    <property type="match status" value="2"/>
</dbReference>
<evidence type="ECO:0000256" key="12">
    <source>
        <dbReference type="RuleBase" id="RU004208"/>
    </source>
</evidence>
<feature type="domain" description="Thioredoxin" evidence="15">
    <location>
        <begin position="529"/>
        <end position="658"/>
    </location>
</feature>
<evidence type="ECO:0000256" key="2">
    <source>
        <dbReference type="ARBA" id="ARBA00004319"/>
    </source>
</evidence>
<evidence type="ECO:0000313" key="17">
    <source>
        <dbReference type="Proteomes" id="UP000838412"/>
    </source>
</evidence>
<dbReference type="FunFam" id="3.40.30.10:FF:000084">
    <property type="entry name" value="Protein disulfide-isomerase A4"/>
    <property type="match status" value="1"/>
</dbReference>
<dbReference type="PROSITE" id="PS00194">
    <property type="entry name" value="THIOREDOXIN_1"/>
    <property type="match status" value="3"/>
</dbReference>
<reference evidence="16" key="1">
    <citation type="submission" date="2022-01" db="EMBL/GenBank/DDBJ databases">
        <authorList>
            <person name="Braso-Vives M."/>
        </authorList>
    </citation>
    <scope>NUCLEOTIDE SEQUENCE</scope>
</reference>
<dbReference type="Pfam" id="PF00085">
    <property type="entry name" value="Thioredoxin"/>
    <property type="match status" value="3"/>
</dbReference>
<evidence type="ECO:0000256" key="11">
    <source>
        <dbReference type="PIRSR" id="PIRSR605792-51"/>
    </source>
</evidence>
<comment type="catalytic activity">
    <reaction evidence="1 13">
        <text>Catalyzes the rearrangement of -S-S- bonds in proteins.</text>
        <dbReference type="EC" id="5.3.4.1"/>
    </reaction>
</comment>
<comment type="subcellular location">
    <subcellularLocation>
        <location evidence="2">Endoplasmic reticulum lumen</location>
    </subcellularLocation>
</comment>
<organism evidence="16 17">
    <name type="scientific">Branchiostoma lanceolatum</name>
    <name type="common">Common lancelet</name>
    <name type="synonym">Amphioxus lanceolatum</name>
    <dbReference type="NCBI Taxonomy" id="7740"/>
    <lineage>
        <taxon>Eukaryota</taxon>
        <taxon>Metazoa</taxon>
        <taxon>Chordata</taxon>
        <taxon>Cephalochordata</taxon>
        <taxon>Leptocardii</taxon>
        <taxon>Amphioxiformes</taxon>
        <taxon>Branchiostomatidae</taxon>
        <taxon>Branchiostoma</taxon>
    </lineage>
</organism>
<evidence type="ECO:0000256" key="13">
    <source>
        <dbReference type="RuleBase" id="RU361130"/>
    </source>
</evidence>
<keyword evidence="6" id="KW-0677">Repeat</keyword>
<feature type="domain" description="Thioredoxin" evidence="15">
    <location>
        <begin position="197"/>
        <end position="327"/>
    </location>
</feature>
<dbReference type="OrthoDB" id="427280at2759"/>
<dbReference type="GO" id="GO:0003756">
    <property type="term" value="F:protein disulfide isomerase activity"/>
    <property type="evidence" value="ECO:0007669"/>
    <property type="project" value="UniProtKB-EC"/>
</dbReference>
<dbReference type="FunFam" id="3.40.30.10:FF:000076">
    <property type="entry name" value="Protein disulfide-isomerase A4"/>
    <property type="match status" value="1"/>
</dbReference>
<feature type="compositionally biased region" description="Basic and acidic residues" evidence="14">
    <location>
        <begin position="46"/>
        <end position="55"/>
    </location>
</feature>